<dbReference type="AlphaFoldDB" id="A0A9Q4DS84"/>
<feature type="signal peptide" evidence="1">
    <location>
        <begin position="1"/>
        <end position="26"/>
    </location>
</feature>
<dbReference type="Proteomes" id="UP001070352">
    <property type="component" value="Unassembled WGS sequence"/>
</dbReference>
<dbReference type="EMBL" id="JALANJ010000049">
    <property type="protein sequence ID" value="MCY8122999.1"/>
    <property type="molecule type" value="Genomic_DNA"/>
</dbReference>
<evidence type="ECO:0000313" key="4">
    <source>
        <dbReference type="Proteomes" id="UP001070352"/>
    </source>
</evidence>
<protein>
    <submittedName>
        <fullName evidence="3">SH3 domain-containing protein</fullName>
    </submittedName>
</protein>
<gene>
    <name evidence="3" type="ORF">MOC45_20850</name>
</gene>
<comment type="caution">
    <text evidence="3">The sequence shown here is derived from an EMBL/GenBank/DDBJ whole genome shotgun (WGS) entry which is preliminary data.</text>
</comment>
<dbReference type="PROSITE" id="PS51781">
    <property type="entry name" value="SH3B"/>
    <property type="match status" value="1"/>
</dbReference>
<organism evidence="3 4">
    <name type="scientific">Bacillus spizizenii</name>
    <name type="common">Bacillus subtilis subsp. spizizenii</name>
    <dbReference type="NCBI Taxonomy" id="96241"/>
    <lineage>
        <taxon>Bacteria</taxon>
        <taxon>Bacillati</taxon>
        <taxon>Bacillota</taxon>
        <taxon>Bacilli</taxon>
        <taxon>Bacillales</taxon>
        <taxon>Bacillaceae</taxon>
        <taxon>Bacillus</taxon>
    </lineage>
</organism>
<feature type="chain" id="PRO_5040322325" evidence="1">
    <location>
        <begin position="27"/>
        <end position="119"/>
    </location>
</feature>
<evidence type="ECO:0000313" key="3">
    <source>
        <dbReference type="EMBL" id="MCY8122999.1"/>
    </source>
</evidence>
<reference evidence="3" key="1">
    <citation type="submission" date="2022-02" db="EMBL/GenBank/DDBJ databases">
        <title>Crop Bioprotection Bacillus Genome Sequencing.</title>
        <authorList>
            <person name="Dunlap C."/>
        </authorList>
    </citation>
    <scope>NUCLEOTIDE SEQUENCE</scope>
    <source>
        <strain evidence="3">M18B4</strain>
    </source>
</reference>
<sequence length="119" mass="12805">MNKLKMLSTLTVMIASLLIFSSHALAAQYYTVSTSSGAPVNMRSGPGTNWAIVTTIPSGTRIPIYCYKTGTTVTGKYGTSNIWNYTERTLASGEIVPGFVSDTYMYTGSDGPVVPKCSW</sequence>
<feature type="domain" description="SH3b" evidence="2">
    <location>
        <begin position="30"/>
        <end position="104"/>
    </location>
</feature>
<evidence type="ECO:0000256" key="1">
    <source>
        <dbReference type="SAM" id="SignalP"/>
    </source>
</evidence>
<keyword evidence="1" id="KW-0732">Signal</keyword>
<dbReference type="RefSeq" id="WP_003226019.1">
    <property type="nucleotide sequence ID" value="NZ_CBCRWV010000020.1"/>
</dbReference>
<evidence type="ECO:0000259" key="2">
    <source>
        <dbReference type="PROSITE" id="PS51781"/>
    </source>
</evidence>
<accession>A0A9Q4DS84</accession>
<dbReference type="InterPro" id="IPR003646">
    <property type="entry name" value="SH3-like_bac-type"/>
</dbReference>
<dbReference type="Gene3D" id="2.30.30.40">
    <property type="entry name" value="SH3 Domains"/>
    <property type="match status" value="1"/>
</dbReference>
<name>A0A9Q4DS84_BACSC</name>
<proteinExistence type="predicted"/>